<feature type="transmembrane region" description="Helical" evidence="2">
    <location>
        <begin position="12"/>
        <end position="35"/>
    </location>
</feature>
<dbReference type="Pfam" id="PF14016">
    <property type="entry name" value="DUF4232"/>
    <property type="match status" value="1"/>
</dbReference>
<feature type="region of interest" description="Disordered" evidence="1">
    <location>
        <begin position="308"/>
        <end position="341"/>
    </location>
</feature>
<dbReference type="OrthoDB" id="5197201at2"/>
<feature type="transmembrane region" description="Helical" evidence="2">
    <location>
        <begin position="64"/>
        <end position="86"/>
    </location>
</feature>
<evidence type="ECO:0000256" key="2">
    <source>
        <dbReference type="SAM" id="Phobius"/>
    </source>
</evidence>
<feature type="transmembrane region" description="Helical" evidence="2">
    <location>
        <begin position="118"/>
        <end position="136"/>
    </location>
</feature>
<proteinExistence type="predicted"/>
<feature type="domain" description="DUF4232" evidence="3">
    <location>
        <begin position="357"/>
        <end position="475"/>
    </location>
</feature>
<keyword evidence="2" id="KW-0472">Membrane</keyword>
<keyword evidence="2" id="KW-0812">Transmembrane</keyword>
<feature type="region of interest" description="Disordered" evidence="1">
    <location>
        <begin position="244"/>
        <end position="265"/>
    </location>
</feature>
<feature type="transmembrane region" description="Helical" evidence="2">
    <location>
        <begin position="270"/>
        <end position="289"/>
    </location>
</feature>
<gene>
    <name evidence="4" type="ORF">CFK39_07760</name>
</gene>
<dbReference type="KEGG" id="brv:CFK39_07760"/>
<feature type="transmembrane region" description="Helical" evidence="2">
    <location>
        <begin position="197"/>
        <end position="221"/>
    </location>
</feature>
<dbReference type="RefSeq" id="WP_089064991.1">
    <property type="nucleotide sequence ID" value="NZ_CP022316.1"/>
</dbReference>
<feature type="transmembrane region" description="Helical" evidence="2">
    <location>
        <begin position="142"/>
        <end position="159"/>
    </location>
</feature>
<feature type="transmembrane region" description="Helical" evidence="2">
    <location>
        <begin position="171"/>
        <end position="191"/>
    </location>
</feature>
<name>A0A220UCN7_9MICO</name>
<evidence type="ECO:0000313" key="5">
    <source>
        <dbReference type="Proteomes" id="UP000198398"/>
    </source>
</evidence>
<dbReference type="AlphaFoldDB" id="A0A220UCN7"/>
<organism evidence="4 5">
    <name type="scientific">Brachybacterium avium</name>
    <dbReference type="NCBI Taxonomy" id="2017485"/>
    <lineage>
        <taxon>Bacteria</taxon>
        <taxon>Bacillati</taxon>
        <taxon>Actinomycetota</taxon>
        <taxon>Actinomycetes</taxon>
        <taxon>Micrococcales</taxon>
        <taxon>Dermabacteraceae</taxon>
        <taxon>Brachybacterium</taxon>
    </lineage>
</organism>
<keyword evidence="5" id="KW-1185">Reference proteome</keyword>
<accession>A0A220UCN7</accession>
<dbReference type="EMBL" id="CP022316">
    <property type="protein sequence ID" value="ASK65750.1"/>
    <property type="molecule type" value="Genomic_DNA"/>
</dbReference>
<evidence type="ECO:0000256" key="1">
    <source>
        <dbReference type="SAM" id="MobiDB-lite"/>
    </source>
</evidence>
<reference evidence="5" key="1">
    <citation type="submission" date="2017-07" db="EMBL/GenBank/DDBJ databases">
        <title>Brachybacterium sp. VR2415.</title>
        <authorList>
            <person name="Tak E.J."/>
            <person name="Bae J.-W."/>
        </authorList>
    </citation>
    <scope>NUCLEOTIDE SEQUENCE [LARGE SCALE GENOMIC DNA]</scope>
    <source>
        <strain evidence="5">VR2415</strain>
    </source>
</reference>
<evidence type="ECO:0000313" key="4">
    <source>
        <dbReference type="EMBL" id="ASK65750.1"/>
    </source>
</evidence>
<sequence>MPRRAPLRHLPAPGIVAAALVFAGFAVLLVVGVWASRLGAPPEWSFDCNDTTCTDLWADARRRYLRVTVLAGIVVLLGAVLGSLVVPRSPVLRRSAPGPGAPLICRARAASPALLRPAAQMLMAAALLWVAGWTALALSRPSALAVALAALLIAVFAAWRWLRPGAESDRAACWVAAVGILAPVAAGALMLTNPVLLLGMVLLIGSPLLGAPAIAGVLLGGTALMGWLLPRTEEPGDADPVAFLPTVPARGTRDDTTECGPAPRRASRPMTIAAVVVITVLAAVIARPVQAPPADAWLYMDTAEGGGTGAAATAPEHPSADPAPEAGSGRTGGAVPPFEEDSAPAAPVLEAAGLPTCSPTSLQLVAAGWDSISGDSAVTLRATNVGTVPCALHDAPRLMLEQGGEEIALQPEPLTHLDPAVQAADGIGLAPGDSARSRLYWPGYRTAADQRTPQQLTVRIGAAEGASPVAFSPTPSGDDPGPAPFDLKAGVEGGAVIEVGLWEPDPGSAG</sequence>
<dbReference type="InterPro" id="IPR025326">
    <property type="entry name" value="DUF4232"/>
</dbReference>
<protein>
    <recommendedName>
        <fullName evidence="3">DUF4232 domain-containing protein</fullName>
    </recommendedName>
</protein>
<evidence type="ECO:0000259" key="3">
    <source>
        <dbReference type="Pfam" id="PF14016"/>
    </source>
</evidence>
<keyword evidence="2" id="KW-1133">Transmembrane helix</keyword>
<dbReference type="Proteomes" id="UP000198398">
    <property type="component" value="Chromosome"/>
</dbReference>